<dbReference type="KEGG" id="pmw:B2K_29855"/>
<evidence type="ECO:0000256" key="4">
    <source>
        <dbReference type="ARBA" id="ARBA00022989"/>
    </source>
</evidence>
<dbReference type="InterPro" id="IPR035906">
    <property type="entry name" value="MetI-like_sf"/>
</dbReference>
<keyword evidence="4 6" id="KW-1133">Transmembrane helix</keyword>
<dbReference type="Pfam" id="PF00528">
    <property type="entry name" value="BPD_transp_1"/>
    <property type="match status" value="1"/>
</dbReference>
<keyword evidence="2 6" id="KW-0813">Transport</keyword>
<evidence type="ECO:0000313" key="9">
    <source>
        <dbReference type="Proteomes" id="UP000007392"/>
    </source>
</evidence>
<evidence type="ECO:0000256" key="5">
    <source>
        <dbReference type="ARBA" id="ARBA00023136"/>
    </source>
</evidence>
<dbReference type="PANTHER" id="PTHR43496:SF1">
    <property type="entry name" value="POLYGALACTURONAN_RHAMNOGALACTURONAN TRANSPORT SYSTEM PERMEASE PROTEIN YTEP"/>
    <property type="match status" value="1"/>
</dbReference>
<accession>I0BR60</accession>
<feature type="transmembrane region" description="Helical" evidence="6">
    <location>
        <begin position="126"/>
        <end position="147"/>
    </location>
</feature>
<keyword evidence="5 6" id="KW-0472">Membrane</keyword>
<evidence type="ECO:0000256" key="2">
    <source>
        <dbReference type="ARBA" id="ARBA00022448"/>
    </source>
</evidence>
<dbReference type="AlphaFoldDB" id="I0BR60"/>
<dbReference type="PANTHER" id="PTHR43496">
    <property type="entry name" value="PROTEIN LPLB"/>
    <property type="match status" value="1"/>
</dbReference>
<evidence type="ECO:0000256" key="3">
    <source>
        <dbReference type="ARBA" id="ARBA00022692"/>
    </source>
</evidence>
<feature type="domain" description="ABC transmembrane type-1" evidence="7">
    <location>
        <begin position="89"/>
        <end position="306"/>
    </location>
</feature>
<evidence type="ECO:0000256" key="6">
    <source>
        <dbReference type="RuleBase" id="RU363032"/>
    </source>
</evidence>
<dbReference type="SUPFAM" id="SSF161098">
    <property type="entry name" value="MetI-like"/>
    <property type="match status" value="1"/>
</dbReference>
<dbReference type="GO" id="GO:0055085">
    <property type="term" value="P:transmembrane transport"/>
    <property type="evidence" value="ECO:0007669"/>
    <property type="project" value="InterPro"/>
</dbReference>
<feature type="transmembrane region" description="Helical" evidence="6">
    <location>
        <begin position="285"/>
        <end position="305"/>
    </location>
</feature>
<dbReference type="EMBL" id="CP003422">
    <property type="protein sequence ID" value="AFH64857.1"/>
    <property type="molecule type" value="Genomic_DNA"/>
</dbReference>
<feature type="transmembrane region" description="Helical" evidence="6">
    <location>
        <begin position="32"/>
        <end position="50"/>
    </location>
</feature>
<dbReference type="HOGENOM" id="CLU_016047_0_1_9"/>
<comment type="subcellular location">
    <subcellularLocation>
        <location evidence="6">Cell membrane</location>
        <topology evidence="6">Multi-pass membrane protein</topology>
    </subcellularLocation>
    <subcellularLocation>
        <location evidence="1">Membrane</location>
        <topology evidence="1">Multi-pass membrane protein</topology>
    </subcellularLocation>
</comment>
<dbReference type="PATRIC" id="fig|997761.3.peg.5971"/>
<dbReference type="Gene3D" id="1.10.3720.10">
    <property type="entry name" value="MetI-like"/>
    <property type="match status" value="1"/>
</dbReference>
<dbReference type="RefSeq" id="WP_014652435.1">
    <property type="nucleotide sequence ID" value="NC_017672.3"/>
</dbReference>
<dbReference type="CDD" id="cd06261">
    <property type="entry name" value="TM_PBP2"/>
    <property type="match status" value="1"/>
</dbReference>
<feature type="transmembrane region" description="Helical" evidence="6">
    <location>
        <begin position="225"/>
        <end position="247"/>
    </location>
</feature>
<keyword evidence="3 6" id="KW-0812">Transmembrane</keyword>
<comment type="similarity">
    <text evidence="6">Belongs to the binding-protein-dependent transport system permease family.</text>
</comment>
<reference evidence="8 9" key="1">
    <citation type="submission" date="2013-06" db="EMBL/GenBank/DDBJ databases">
        <title>Complete genome sequence of Paenibacillus mucilaginosus K02.</title>
        <authorList>
            <person name="Xiao B."/>
            <person name="Sun L."/>
            <person name="Xiao L."/>
            <person name="Lian B."/>
        </authorList>
    </citation>
    <scope>NUCLEOTIDE SEQUENCE [LARGE SCALE GENOMIC DNA]</scope>
    <source>
        <strain evidence="8 9">K02</strain>
    </source>
</reference>
<gene>
    <name evidence="8" type="ORF">B2K_29855</name>
</gene>
<feature type="transmembrane region" description="Helical" evidence="6">
    <location>
        <begin position="88"/>
        <end position="114"/>
    </location>
</feature>
<dbReference type="Proteomes" id="UP000007392">
    <property type="component" value="Chromosome"/>
</dbReference>
<proteinExistence type="inferred from homology"/>
<organism evidence="8 9">
    <name type="scientific">Paenibacillus mucilaginosus K02</name>
    <dbReference type="NCBI Taxonomy" id="997761"/>
    <lineage>
        <taxon>Bacteria</taxon>
        <taxon>Bacillati</taxon>
        <taxon>Bacillota</taxon>
        <taxon>Bacilli</taxon>
        <taxon>Bacillales</taxon>
        <taxon>Paenibacillaceae</taxon>
        <taxon>Paenibacillus</taxon>
    </lineage>
</organism>
<sequence length="318" mass="35842">MQMQSAVNPAVRKEKERRSVWRRLMAQKELQLMVLPGILFLIVFKFFPIYGMQLAFKELSVTKGIWGSPWVGLQHFEDLFTSPAFGTVMYNTVMISLLKLVILTPLPVLFALLLNEIRSSRLKSAFQGISYLPHFLSWVIVGGLILTVLGKDDGTLNNVLMAMGFISEPIFFMGTPEYFWPILIITENWKEMGWGAIIYLAAIAGIDPEIYEAAKMDGANRFQQMLRITLPSILTTIVILLILRIGYVLDAGFDQILVLRNPVIQEVSDILDIHVLEAGLQEGRYGYATAVGMFKSVIGFALVWGSNAIARRFNMGIW</sequence>
<feature type="transmembrane region" description="Helical" evidence="6">
    <location>
        <begin position="159"/>
        <end position="180"/>
    </location>
</feature>
<dbReference type="GO" id="GO:0005886">
    <property type="term" value="C:plasma membrane"/>
    <property type="evidence" value="ECO:0007669"/>
    <property type="project" value="UniProtKB-SubCell"/>
</dbReference>
<dbReference type="InterPro" id="IPR000515">
    <property type="entry name" value="MetI-like"/>
</dbReference>
<name>I0BR60_9BACL</name>
<evidence type="ECO:0000256" key="1">
    <source>
        <dbReference type="ARBA" id="ARBA00004141"/>
    </source>
</evidence>
<evidence type="ECO:0000313" key="8">
    <source>
        <dbReference type="EMBL" id="AFH64857.1"/>
    </source>
</evidence>
<dbReference type="PROSITE" id="PS50928">
    <property type="entry name" value="ABC_TM1"/>
    <property type="match status" value="1"/>
</dbReference>
<protein>
    <submittedName>
        <fullName evidence="8">Sugar ABC transporter permease</fullName>
    </submittedName>
</protein>
<evidence type="ECO:0000259" key="7">
    <source>
        <dbReference type="PROSITE" id="PS50928"/>
    </source>
</evidence>